<name>A0A6C0JT07_9ZZZZ</name>
<dbReference type="AlphaFoldDB" id="A0A6C0JT07"/>
<dbReference type="EMBL" id="MN740699">
    <property type="protein sequence ID" value="QHU08882.1"/>
    <property type="molecule type" value="Genomic_DNA"/>
</dbReference>
<organism evidence="1">
    <name type="scientific">viral metagenome</name>
    <dbReference type="NCBI Taxonomy" id="1070528"/>
    <lineage>
        <taxon>unclassified sequences</taxon>
        <taxon>metagenomes</taxon>
        <taxon>organismal metagenomes</taxon>
    </lineage>
</organism>
<accession>A0A6C0JT07</accession>
<proteinExistence type="predicted"/>
<protein>
    <submittedName>
        <fullName evidence="1">Uncharacterized protein</fullName>
    </submittedName>
</protein>
<evidence type="ECO:0000313" key="1">
    <source>
        <dbReference type="EMBL" id="QHU08882.1"/>
    </source>
</evidence>
<sequence>MEINAKELTCDWIKTFAASENLDLYHMTLVYDFFQNGNFHADNINAFFATFYMRRFLPFLLSTKNYHTNFQRTRQPTTFAFVCDHLNKNSEKDHIYSGKLFNHAIVCVPNAIKDKTCALLGVDTLTKEFSIPKIYNIKYSTFKKCDDVAIEIATRSIFKYPNYQIFSPKVKFKK</sequence>
<reference evidence="1" key="1">
    <citation type="journal article" date="2020" name="Nature">
        <title>Giant virus diversity and host interactions through global metagenomics.</title>
        <authorList>
            <person name="Schulz F."/>
            <person name="Roux S."/>
            <person name="Paez-Espino D."/>
            <person name="Jungbluth S."/>
            <person name="Walsh D.A."/>
            <person name="Denef V.J."/>
            <person name="McMahon K.D."/>
            <person name="Konstantinidis K.T."/>
            <person name="Eloe-Fadrosh E.A."/>
            <person name="Kyrpides N.C."/>
            <person name="Woyke T."/>
        </authorList>
    </citation>
    <scope>NUCLEOTIDE SEQUENCE</scope>
    <source>
        <strain evidence="1">GVMAG-S-1064190-84</strain>
    </source>
</reference>